<dbReference type="GO" id="GO:0005634">
    <property type="term" value="C:nucleus"/>
    <property type="evidence" value="ECO:0007669"/>
    <property type="project" value="TreeGrafter"/>
</dbReference>
<dbReference type="Proteomes" id="UP000007431">
    <property type="component" value="Unassembled WGS sequence"/>
</dbReference>
<dbReference type="SUPFAM" id="SSF54001">
    <property type="entry name" value="Cysteine proteinases"/>
    <property type="match status" value="1"/>
</dbReference>
<evidence type="ECO:0000256" key="1">
    <source>
        <dbReference type="ARBA" id="ARBA00000707"/>
    </source>
</evidence>
<dbReference type="RefSeq" id="XP_003035278.1">
    <property type="nucleotide sequence ID" value="XM_003035232.1"/>
</dbReference>
<evidence type="ECO:0000256" key="6">
    <source>
        <dbReference type="ARBA" id="ARBA00022801"/>
    </source>
</evidence>
<dbReference type="Pfam" id="PF21403">
    <property type="entry name" value="OTU1_UBXL"/>
    <property type="match status" value="1"/>
</dbReference>
<keyword evidence="8" id="KW-0862">Zinc</keyword>
<accession>D8PSP9</accession>
<comment type="subcellular location">
    <subcellularLocation>
        <location evidence="9">Cytoplasm</location>
    </subcellularLocation>
</comment>
<dbReference type="GO" id="GO:0036503">
    <property type="term" value="P:ERAD pathway"/>
    <property type="evidence" value="ECO:0007669"/>
    <property type="project" value="TreeGrafter"/>
</dbReference>
<evidence type="ECO:0000256" key="5">
    <source>
        <dbReference type="ARBA" id="ARBA00022786"/>
    </source>
</evidence>
<dbReference type="EC" id="3.4.19.12" evidence="9"/>
<dbReference type="CDD" id="cd22745">
    <property type="entry name" value="OTU_OTU1"/>
    <property type="match status" value="1"/>
</dbReference>
<keyword evidence="4" id="KW-0863">Zinc-finger</keyword>
<comment type="catalytic activity">
    <reaction evidence="1 9">
        <text>Thiol-dependent hydrolysis of ester, thioester, amide, peptide and isopeptide bonds formed by the C-terminal Gly of ubiquitin (a 76-residue protein attached to proteins as an intracellular targeting signal).</text>
        <dbReference type="EC" id="3.4.19.12"/>
    </reaction>
</comment>
<evidence type="ECO:0000256" key="2">
    <source>
        <dbReference type="ARBA" id="ARBA00022670"/>
    </source>
</evidence>
<sequence length="336" mass="35917">MASIRLRHPNGVATIRAALDRDDFTVLDLQQEIFSATQIIPSRQRLKAGYPPRDLTLIPELPVSSLGLAAGEQIIVSETPGGGGGSAPFQASAPQATPAAPAAATRASAPSAAVMPPSSDGPVHVEMRDGSFFIHRVVPDDNSCMFSAISLIFKQSIAHAQDIRKIVAEGIRGDPITFNEAILGMEPDKYITTITKPSTWGGAIELTVLAKHFGVEISSVDVETGRVDHFEPEGGADTRCVLIYSGIHYDAASVAPMIDAPNEWHQTVFPIRSSNDASDEIIIAAKKLADILRSKRAYTNTATFDLKCENCGQGLKGEKDARTHAAQTGHTNFGEY</sequence>
<name>D8PSP9_SCHCM</name>
<dbReference type="InterPro" id="IPR003323">
    <property type="entry name" value="OTU_dom"/>
</dbReference>
<evidence type="ECO:0000256" key="3">
    <source>
        <dbReference type="ARBA" id="ARBA00022723"/>
    </source>
</evidence>
<feature type="non-terminal residue" evidence="12">
    <location>
        <position position="336"/>
    </location>
</feature>
<feature type="compositionally biased region" description="Low complexity" evidence="10">
    <location>
        <begin position="87"/>
        <end position="118"/>
    </location>
</feature>
<dbReference type="PANTHER" id="PTHR13312:SF0">
    <property type="entry name" value="UBIQUITIN THIOESTERASE OTU1"/>
    <property type="match status" value="1"/>
</dbReference>
<dbReference type="GO" id="GO:0008270">
    <property type="term" value="F:zinc ion binding"/>
    <property type="evidence" value="ECO:0007669"/>
    <property type="project" value="UniProtKB-KW"/>
</dbReference>
<dbReference type="OMA" id="VDEYCAW"/>
<organism evidence="13">
    <name type="scientific">Schizophyllum commune (strain H4-8 / FGSC 9210)</name>
    <name type="common">Split gill fungus</name>
    <dbReference type="NCBI Taxonomy" id="578458"/>
    <lineage>
        <taxon>Eukaryota</taxon>
        <taxon>Fungi</taxon>
        <taxon>Dikarya</taxon>
        <taxon>Basidiomycota</taxon>
        <taxon>Agaricomycotina</taxon>
        <taxon>Agaricomycetes</taxon>
        <taxon>Agaricomycetidae</taxon>
        <taxon>Agaricales</taxon>
        <taxon>Schizophyllaceae</taxon>
        <taxon>Schizophyllum</taxon>
    </lineage>
</organism>
<reference evidence="12 13" key="1">
    <citation type="journal article" date="2010" name="Nat. Biotechnol.">
        <title>Genome sequence of the model mushroom Schizophyllum commune.</title>
        <authorList>
            <person name="Ohm R.A."/>
            <person name="de Jong J.F."/>
            <person name="Lugones L.G."/>
            <person name="Aerts A."/>
            <person name="Kothe E."/>
            <person name="Stajich J.E."/>
            <person name="de Vries R.P."/>
            <person name="Record E."/>
            <person name="Levasseur A."/>
            <person name="Baker S.E."/>
            <person name="Bartholomew K.A."/>
            <person name="Coutinho P.M."/>
            <person name="Erdmann S."/>
            <person name="Fowler T.J."/>
            <person name="Gathman A.C."/>
            <person name="Lombard V."/>
            <person name="Henrissat B."/>
            <person name="Knabe N."/>
            <person name="Kuees U."/>
            <person name="Lilly W.W."/>
            <person name="Lindquist E."/>
            <person name="Lucas S."/>
            <person name="Magnuson J.K."/>
            <person name="Piumi F."/>
            <person name="Raudaskoski M."/>
            <person name="Salamov A."/>
            <person name="Schmutz J."/>
            <person name="Schwarze F.W.M.R."/>
            <person name="vanKuyk P.A."/>
            <person name="Horton J.S."/>
            <person name="Grigoriev I.V."/>
            <person name="Woesten H.A.B."/>
        </authorList>
    </citation>
    <scope>NUCLEOTIDE SEQUENCE [LARGE SCALE GENOMIC DNA]</scope>
    <source>
        <strain evidence="13">H4-8 / FGSC 9210</strain>
    </source>
</reference>
<evidence type="ECO:0000256" key="8">
    <source>
        <dbReference type="ARBA" id="ARBA00022833"/>
    </source>
</evidence>
<evidence type="ECO:0000313" key="12">
    <source>
        <dbReference type="EMBL" id="EFJ00376.1"/>
    </source>
</evidence>
<dbReference type="InParanoid" id="D8PSP9"/>
<keyword evidence="9" id="KW-0963">Cytoplasm</keyword>
<dbReference type="FunCoup" id="D8PSP9">
    <property type="interactions" value="224"/>
</dbReference>
<keyword evidence="7 9" id="KW-0788">Thiol protease</keyword>
<evidence type="ECO:0000256" key="7">
    <source>
        <dbReference type="ARBA" id="ARBA00022807"/>
    </source>
</evidence>
<keyword evidence="2" id="KW-0645">Protease</keyword>
<proteinExistence type="predicted"/>
<dbReference type="GO" id="GO:0030968">
    <property type="term" value="P:endoplasmic reticulum unfolded protein response"/>
    <property type="evidence" value="ECO:0007669"/>
    <property type="project" value="TreeGrafter"/>
</dbReference>
<evidence type="ECO:0000256" key="9">
    <source>
        <dbReference type="RuleBase" id="RU367104"/>
    </source>
</evidence>
<keyword evidence="5 9" id="KW-0833">Ubl conjugation pathway</keyword>
<evidence type="ECO:0000256" key="4">
    <source>
        <dbReference type="ARBA" id="ARBA00022771"/>
    </source>
</evidence>
<dbReference type="GO" id="GO:0005829">
    <property type="term" value="C:cytosol"/>
    <property type="evidence" value="ECO:0007669"/>
    <property type="project" value="TreeGrafter"/>
</dbReference>
<dbReference type="GO" id="GO:0004843">
    <property type="term" value="F:cysteine-type deubiquitinase activity"/>
    <property type="evidence" value="ECO:0007669"/>
    <property type="project" value="UniProtKB-UniRule"/>
</dbReference>
<keyword evidence="3" id="KW-0479">Metal-binding</keyword>
<dbReference type="OrthoDB" id="65596at2759"/>
<dbReference type="HOGENOM" id="CLU_049327_0_0_1"/>
<feature type="domain" description="C2H2-type" evidence="11">
    <location>
        <begin position="308"/>
        <end position="330"/>
    </location>
</feature>
<dbReference type="GO" id="GO:0016579">
    <property type="term" value="P:protein deubiquitination"/>
    <property type="evidence" value="ECO:0007669"/>
    <property type="project" value="TreeGrafter"/>
</dbReference>
<dbReference type="VEuPathDB" id="FungiDB:SCHCODRAFT_02605607"/>
<dbReference type="EMBL" id="GL377303">
    <property type="protein sequence ID" value="EFJ00376.1"/>
    <property type="molecule type" value="Genomic_DNA"/>
</dbReference>
<dbReference type="GeneID" id="9594457"/>
<dbReference type="AlphaFoldDB" id="D8PSP9"/>
<dbReference type="Pfam" id="PF02338">
    <property type="entry name" value="OTU"/>
    <property type="match status" value="1"/>
</dbReference>
<dbReference type="Gene3D" id="3.90.70.80">
    <property type="match status" value="1"/>
</dbReference>
<dbReference type="InterPro" id="IPR048857">
    <property type="entry name" value="OTU1_Ubl"/>
</dbReference>
<dbReference type="MEROPS" id="C85.007"/>
<evidence type="ECO:0000259" key="11">
    <source>
        <dbReference type="PROSITE" id="PS00028"/>
    </source>
</evidence>
<evidence type="ECO:0000256" key="10">
    <source>
        <dbReference type="SAM" id="MobiDB-lite"/>
    </source>
</evidence>
<evidence type="ECO:0000313" key="13">
    <source>
        <dbReference type="Proteomes" id="UP000007431"/>
    </source>
</evidence>
<feature type="region of interest" description="Disordered" evidence="10">
    <location>
        <begin position="77"/>
        <end position="121"/>
    </location>
</feature>
<dbReference type="InterPro" id="IPR013087">
    <property type="entry name" value="Znf_C2H2_type"/>
</dbReference>
<dbReference type="KEGG" id="scm:SCHCO_02605607"/>
<dbReference type="eggNOG" id="KOG3288">
    <property type="taxonomic scope" value="Eukaryota"/>
</dbReference>
<dbReference type="InterPro" id="IPR038765">
    <property type="entry name" value="Papain-like_cys_pep_sf"/>
</dbReference>
<keyword evidence="13" id="KW-1185">Reference proteome</keyword>
<dbReference type="STRING" id="578458.D8PSP9"/>
<comment type="function">
    <text evidence="9">Hydrolase that can remove conjugated ubiquitin from proteins and may therefore play an important regulatory role at the level of protein turnover by preventing degradation.</text>
</comment>
<protein>
    <recommendedName>
        <fullName evidence="9">Ubiquitin thioesterase OTU</fullName>
        <ecNumber evidence="9">3.4.19.12</ecNumber>
    </recommendedName>
</protein>
<dbReference type="PANTHER" id="PTHR13312">
    <property type="entry name" value="HIV-INDUCED PROTEIN-7-LIKE PROTEASE"/>
    <property type="match status" value="1"/>
</dbReference>
<gene>
    <name evidence="12" type="ORF">SCHCODRAFT_105822</name>
</gene>
<dbReference type="Gene3D" id="3.10.20.90">
    <property type="entry name" value="Phosphatidylinositol 3-kinase Catalytic Subunit, Chain A, domain 1"/>
    <property type="match status" value="1"/>
</dbReference>
<dbReference type="InterPro" id="IPR057766">
    <property type="entry name" value="Znf-C2H2_OTU1-like_C"/>
</dbReference>
<keyword evidence="6 9" id="KW-0378">Hydrolase</keyword>
<dbReference type="CDD" id="cd17059">
    <property type="entry name" value="Ubl_OTU1"/>
    <property type="match status" value="1"/>
</dbReference>
<dbReference type="PROSITE" id="PS00028">
    <property type="entry name" value="ZINC_FINGER_C2H2_1"/>
    <property type="match status" value="1"/>
</dbReference>
<dbReference type="Pfam" id="PF24560">
    <property type="entry name" value="zf-C2H2_OTU1_C"/>
    <property type="match status" value="1"/>
</dbReference>